<dbReference type="GO" id="GO:0016757">
    <property type="term" value="F:glycosyltransferase activity"/>
    <property type="evidence" value="ECO:0007669"/>
    <property type="project" value="UniProtKB-KW"/>
</dbReference>
<evidence type="ECO:0000313" key="2">
    <source>
        <dbReference type="Proteomes" id="UP001304461"/>
    </source>
</evidence>
<comment type="caution">
    <text evidence="1">The sequence shown here is derived from an EMBL/GenBank/DDBJ whole genome shotgun (WGS) entry which is preliminary data.</text>
</comment>
<dbReference type="Pfam" id="PF13692">
    <property type="entry name" value="Glyco_trans_1_4"/>
    <property type="match status" value="1"/>
</dbReference>
<sequence>MPKIGGVNRVILFATMVPLDSSSGGTIVCREHLRSIAATAMAETHVYAPAGRGQGDGRDFPTAVGAVFHPLELVPPSADFLGMPAITRHPFSMERQAAENWLVDRRFCEIAEEIRPDVIIIDYLFTALFIPSAFYCDAPVVIITLNREREFYRDQRKLGRVPPQARDSLLAEWRLGRFENEVHAKSDRIVVLCPHDTPRHRQQAARTEVIEPMLQEHARKWRPTGSANIFFVGNISHYPNFAAVRWLCQSLAPALASCAPWVRLTIIGADTAEVPQTWLQPNVDLLGRSTAEEVLQHFTGCGIFIAPIENSFGSKIKILEALAHATPLLATAQALTGVPGAAGIPLFRLDDPRGAAELVASLLHSPERLAALSQRMEEIRTSNLSRTRSAWPSLIEEVASAPAVSRRFRPWSGLRPRRAPTACGPVVEVGASSYHWIHSEGLGSLEQLNGRPLRWTAESASLTLLLDPAKPPRWLRVLTWDIAPEGETRLQVFANDSPVLEGWVVGGRPVERVVRLPPLRGCGELTLRFSTPGFRIAGDDRVLGVALESVRVGRSWFRMKAYPLALHYWNTHQPFQRFGRRLGLLPR</sequence>
<dbReference type="EMBL" id="JAYGHX010000001">
    <property type="protein sequence ID" value="MEA5390272.1"/>
    <property type="molecule type" value="Genomic_DNA"/>
</dbReference>
<dbReference type="RefSeq" id="WP_323304360.1">
    <property type="nucleotide sequence ID" value="NZ_JAYGHX010000001.1"/>
</dbReference>
<protein>
    <submittedName>
        <fullName evidence="1">Glycosyltransferase</fullName>
        <ecNumber evidence="1">2.4.-.-</ecNumber>
    </submittedName>
</protein>
<keyword evidence="1" id="KW-0328">Glycosyltransferase</keyword>
<accession>A0ABU5RR67</accession>
<name>A0ABU5RR67_9CYAN</name>
<reference evidence="1 2" key="1">
    <citation type="submission" date="2023-12" db="EMBL/GenBank/DDBJ databases">
        <title>Baltic Sea Cyanobacteria.</title>
        <authorList>
            <person name="Delbaje E."/>
            <person name="Fewer D.P."/>
            <person name="Shishido T.K."/>
        </authorList>
    </citation>
    <scope>NUCLEOTIDE SEQUENCE [LARGE SCALE GENOMIC DNA]</scope>
    <source>
        <strain evidence="1 2">UHCC 0139</strain>
    </source>
</reference>
<keyword evidence="1" id="KW-0808">Transferase</keyword>
<dbReference type="Gene3D" id="3.40.50.2000">
    <property type="entry name" value="Glycogen Phosphorylase B"/>
    <property type="match status" value="2"/>
</dbReference>
<organism evidence="1 2">
    <name type="scientific">Cyanobium gracile UHCC 0139</name>
    <dbReference type="NCBI Taxonomy" id="3110308"/>
    <lineage>
        <taxon>Bacteria</taxon>
        <taxon>Bacillati</taxon>
        <taxon>Cyanobacteriota</taxon>
        <taxon>Cyanophyceae</taxon>
        <taxon>Synechococcales</taxon>
        <taxon>Prochlorococcaceae</taxon>
        <taxon>Cyanobium</taxon>
    </lineage>
</organism>
<gene>
    <name evidence="1" type="ORF">VB738_03255</name>
</gene>
<dbReference type="Proteomes" id="UP001304461">
    <property type="component" value="Unassembled WGS sequence"/>
</dbReference>
<proteinExistence type="predicted"/>
<dbReference type="SUPFAM" id="SSF53756">
    <property type="entry name" value="UDP-Glycosyltransferase/glycogen phosphorylase"/>
    <property type="match status" value="1"/>
</dbReference>
<evidence type="ECO:0000313" key="1">
    <source>
        <dbReference type="EMBL" id="MEA5390272.1"/>
    </source>
</evidence>
<keyword evidence="2" id="KW-1185">Reference proteome</keyword>
<dbReference type="EC" id="2.4.-.-" evidence="1"/>